<sequence length="444" mass="48031">MTKKYLSVAFAYVGVIVGAGLASGQDLLQYFLSFGAKGLIGIVALGVLNVIFGVVALQLGSYFRSDNHDEVFERITHPVLRRVIDVVLIFSAFTMGFVMLAGAGANLQQQFGVPTWAGSLLCALLVILTAFLDFDRIMNVIGVFTPIIMIAIAVLAIYSLVTPHAGIAELNAAARNVTPALPNLWLATINYFALCVVGGIAMAFVLGGSILRIGEARRAGRIGGVLIALVLGADALALYLNVDRIWDVNVPALEIARSIHPLFAFGYTLVIFALIYNTAFSLFYSTARRFSGGSTSRMRLVLVGVVAVGYAASFMGFKKLIGVMYPVIGWLGVVLLIILAVGWLRERSAVVREENLRRKLIRLLVRKHADDLEFTDEDRVEARTLARASVVDGVELRRDASSAAEEIVDVHDDAAAYARTQLPVDEDLVAEQIAEALPDSTENK</sequence>
<organism evidence="2">
    <name type="scientific">Schaalia odontolytica</name>
    <dbReference type="NCBI Taxonomy" id="1660"/>
    <lineage>
        <taxon>Bacteria</taxon>
        <taxon>Bacillati</taxon>
        <taxon>Actinomycetota</taxon>
        <taxon>Actinomycetes</taxon>
        <taxon>Actinomycetales</taxon>
        <taxon>Actinomycetaceae</taxon>
        <taxon>Schaalia</taxon>
    </lineage>
</organism>
<feature type="transmembrane region" description="Helical" evidence="1">
    <location>
        <begin position="323"/>
        <end position="344"/>
    </location>
</feature>
<proteinExistence type="predicted"/>
<dbReference type="PANTHER" id="PTHR37814:SF1">
    <property type="entry name" value="MEMBRANE PROTEIN"/>
    <property type="match status" value="1"/>
</dbReference>
<feature type="transmembrane region" description="Helical" evidence="1">
    <location>
        <begin position="262"/>
        <end position="286"/>
    </location>
</feature>
<dbReference type="PANTHER" id="PTHR37814">
    <property type="entry name" value="CONSERVED MEMBRANE PROTEIN"/>
    <property type="match status" value="1"/>
</dbReference>
<keyword evidence="1" id="KW-0472">Membrane</keyword>
<dbReference type="InterPro" id="IPR038728">
    <property type="entry name" value="YkvI-like"/>
</dbReference>
<feature type="transmembrane region" description="Helical" evidence="1">
    <location>
        <begin position="139"/>
        <end position="161"/>
    </location>
</feature>
<accession>A0A6N2QXL7</accession>
<dbReference type="EMBL" id="CACRSM010000001">
    <property type="protein sequence ID" value="VYS72908.1"/>
    <property type="molecule type" value="Genomic_DNA"/>
</dbReference>
<gene>
    <name evidence="2" type="ORF">AOLFYP35_00055</name>
</gene>
<evidence type="ECO:0008006" key="3">
    <source>
        <dbReference type="Google" id="ProtNLM"/>
    </source>
</evidence>
<feature type="transmembrane region" description="Helical" evidence="1">
    <location>
        <begin position="111"/>
        <end position="132"/>
    </location>
</feature>
<feature type="transmembrane region" description="Helical" evidence="1">
    <location>
        <begin position="83"/>
        <end position="105"/>
    </location>
</feature>
<protein>
    <recommendedName>
        <fullName evidence="3">Membrane protein YkvI</fullName>
    </recommendedName>
</protein>
<dbReference type="AlphaFoldDB" id="A0A6N2QXL7"/>
<reference evidence="2" key="1">
    <citation type="submission" date="2019-11" db="EMBL/GenBank/DDBJ databases">
        <authorList>
            <person name="Feng L."/>
        </authorList>
    </citation>
    <scope>NUCLEOTIDE SEQUENCE</scope>
    <source>
        <strain evidence="2">AodontolyticusLFYP35</strain>
    </source>
</reference>
<feature type="transmembrane region" description="Helical" evidence="1">
    <location>
        <begin position="40"/>
        <end position="63"/>
    </location>
</feature>
<keyword evidence="1" id="KW-1133">Transmembrane helix</keyword>
<feature type="transmembrane region" description="Helical" evidence="1">
    <location>
        <begin position="223"/>
        <end position="242"/>
    </location>
</feature>
<name>A0A6N2QXL7_9ACTO</name>
<evidence type="ECO:0000256" key="1">
    <source>
        <dbReference type="SAM" id="Phobius"/>
    </source>
</evidence>
<feature type="transmembrane region" description="Helical" evidence="1">
    <location>
        <begin position="298"/>
        <end position="317"/>
    </location>
</feature>
<feature type="transmembrane region" description="Helical" evidence="1">
    <location>
        <begin position="189"/>
        <end position="211"/>
    </location>
</feature>
<evidence type="ECO:0000313" key="2">
    <source>
        <dbReference type="EMBL" id="VYS72908.1"/>
    </source>
</evidence>
<keyword evidence="1" id="KW-0812">Transmembrane</keyword>